<gene>
    <name evidence="1" type="ORF">EFL26_02560</name>
</gene>
<evidence type="ECO:0000313" key="2">
    <source>
        <dbReference type="Proteomes" id="UP000279994"/>
    </source>
</evidence>
<dbReference type="EMBL" id="RJSF01000005">
    <property type="protein sequence ID" value="RNM16988.1"/>
    <property type="molecule type" value="Genomic_DNA"/>
</dbReference>
<comment type="caution">
    <text evidence="1">The sequence shown here is derived from an EMBL/GenBank/DDBJ whole genome shotgun (WGS) entry which is preliminary data.</text>
</comment>
<dbReference type="InterPro" id="IPR024747">
    <property type="entry name" value="Pyridox_Oxase-rel"/>
</dbReference>
<dbReference type="SUPFAM" id="SSF50475">
    <property type="entry name" value="FMN-binding split barrel"/>
    <property type="match status" value="1"/>
</dbReference>
<evidence type="ECO:0000313" key="1">
    <source>
        <dbReference type="EMBL" id="RNM16988.1"/>
    </source>
</evidence>
<dbReference type="Proteomes" id="UP000279994">
    <property type="component" value="Unassembled WGS sequence"/>
</dbReference>
<dbReference type="Pfam" id="PF12900">
    <property type="entry name" value="Pyridox_ox_2"/>
    <property type="match status" value="1"/>
</dbReference>
<keyword evidence="2" id="KW-1185">Reference proteome</keyword>
<dbReference type="OrthoDB" id="5193072at2"/>
<sequence>MTAEPLADQRVLREIGRAEALDLLATVTYGRVVFTLAALPAIRPVNHVVDDGEIVIRTRRLAGLSTALADHADGAIDQPDLVVAYEADHLDPVERTGWSVVVTGIATVITDPERLRRIAERLHPWVDSAMDTAIAIAPEIVSGMRLVTG</sequence>
<reference evidence="1 2" key="1">
    <citation type="submission" date="2018-11" db="EMBL/GenBank/DDBJ databases">
        <authorList>
            <person name="Li F."/>
        </authorList>
    </citation>
    <scope>NUCLEOTIDE SEQUENCE [LARGE SCALE GENOMIC DNA]</scope>
    <source>
        <strain evidence="1 2">Gsoil 818</strain>
    </source>
</reference>
<dbReference type="InterPro" id="IPR012349">
    <property type="entry name" value="Split_barrel_FMN-bd"/>
</dbReference>
<dbReference type="RefSeq" id="WP_123221327.1">
    <property type="nucleotide sequence ID" value="NZ_RJSF01000005.1"/>
</dbReference>
<name>A0A3N0GXW4_9ACTN</name>
<dbReference type="Gene3D" id="2.30.110.10">
    <property type="entry name" value="Electron Transport, Fmn-binding Protein, Chain A"/>
    <property type="match status" value="1"/>
</dbReference>
<accession>A0A3N0GXW4</accession>
<proteinExistence type="predicted"/>
<dbReference type="AlphaFoldDB" id="A0A3N0GXW4"/>
<protein>
    <submittedName>
        <fullName evidence="1">Pyridoxamine 5'-phosphate oxidase family protein</fullName>
    </submittedName>
</protein>
<organism evidence="1 2">
    <name type="scientific">Nocardioides pocheonensis</name>
    <dbReference type="NCBI Taxonomy" id="661485"/>
    <lineage>
        <taxon>Bacteria</taxon>
        <taxon>Bacillati</taxon>
        <taxon>Actinomycetota</taxon>
        <taxon>Actinomycetes</taxon>
        <taxon>Propionibacteriales</taxon>
        <taxon>Nocardioidaceae</taxon>
        <taxon>Nocardioides</taxon>
    </lineage>
</organism>